<dbReference type="Proteomes" id="UP000007129">
    <property type="component" value="Unassembled WGS sequence"/>
</dbReference>
<proteinExistence type="predicted"/>
<dbReference type="InParanoid" id="K2SSC2"/>
<gene>
    <name evidence="1" type="ORF">MPH_03439</name>
</gene>
<dbReference type="EMBL" id="AHHD01000163">
    <property type="protein sequence ID" value="EKG19575.1"/>
    <property type="molecule type" value="Genomic_DNA"/>
</dbReference>
<name>K2SSC2_MACPH</name>
<comment type="caution">
    <text evidence="1">The sequence shown here is derived from an EMBL/GenBank/DDBJ whole genome shotgun (WGS) entry which is preliminary data.</text>
</comment>
<dbReference type="AlphaFoldDB" id="K2SSC2"/>
<dbReference type="OrthoDB" id="5355526at2759"/>
<evidence type="ECO:0000313" key="2">
    <source>
        <dbReference type="Proteomes" id="UP000007129"/>
    </source>
</evidence>
<reference evidence="1 2" key="1">
    <citation type="journal article" date="2012" name="BMC Genomics">
        <title>Tools to kill: Genome of one of the most destructive plant pathogenic fungi Macrophomina phaseolina.</title>
        <authorList>
            <person name="Islam M.S."/>
            <person name="Haque M.S."/>
            <person name="Islam M.M."/>
            <person name="Emdad E.M."/>
            <person name="Halim A."/>
            <person name="Hossen Q.M.M."/>
            <person name="Hossain M.Z."/>
            <person name="Ahmed B."/>
            <person name="Rahim S."/>
            <person name="Rahman M.S."/>
            <person name="Alam M.M."/>
            <person name="Hou S."/>
            <person name="Wan X."/>
            <person name="Saito J.A."/>
            <person name="Alam M."/>
        </authorList>
    </citation>
    <scope>NUCLEOTIDE SEQUENCE [LARGE SCALE GENOMIC DNA]</scope>
    <source>
        <strain evidence="1 2">MS6</strain>
    </source>
</reference>
<dbReference type="HOGENOM" id="CLU_1635717_0_0_1"/>
<dbReference type="VEuPathDB" id="FungiDB:MPH_03439"/>
<evidence type="ECO:0000313" key="1">
    <source>
        <dbReference type="EMBL" id="EKG19575.1"/>
    </source>
</evidence>
<protein>
    <submittedName>
        <fullName evidence="1">Uncharacterized protein</fullName>
    </submittedName>
</protein>
<organism evidence="1 2">
    <name type="scientific">Macrophomina phaseolina (strain MS6)</name>
    <name type="common">Charcoal rot fungus</name>
    <dbReference type="NCBI Taxonomy" id="1126212"/>
    <lineage>
        <taxon>Eukaryota</taxon>
        <taxon>Fungi</taxon>
        <taxon>Dikarya</taxon>
        <taxon>Ascomycota</taxon>
        <taxon>Pezizomycotina</taxon>
        <taxon>Dothideomycetes</taxon>
        <taxon>Dothideomycetes incertae sedis</taxon>
        <taxon>Botryosphaeriales</taxon>
        <taxon>Botryosphaeriaceae</taxon>
        <taxon>Macrophomina</taxon>
    </lineage>
</organism>
<sequence>MRAREGRGGVGFRGISEGAVFSTKLYHLPGDCSQHYPLARTVPRPRLFLPQINWWSCRPQKNTYILSKRFWGDDLIGANRFIRNFRRLLMIFSCGLKEQAGETLQFLAARFIRWKARFIADMNKKKKRYIAINEAETQNHALGRSSCTRNERIIEDESKNDD</sequence>
<accession>K2SSC2</accession>